<proteinExistence type="predicted"/>
<name>M2M0M0_BAUPA</name>
<keyword evidence="3" id="KW-1185">Reference proteome</keyword>
<evidence type="ECO:0000313" key="2">
    <source>
        <dbReference type="EMBL" id="EMD00543.1"/>
    </source>
</evidence>
<dbReference type="AlphaFoldDB" id="M2M0M0"/>
<protein>
    <recommendedName>
        <fullName evidence="1">DUF3074 domain-containing protein</fullName>
    </recommendedName>
</protein>
<dbReference type="HOGENOM" id="CLU_045430_0_0_1"/>
<dbReference type="InterPro" id="IPR024500">
    <property type="entry name" value="DUF3074"/>
</dbReference>
<feature type="domain" description="DUF3074" evidence="1">
    <location>
        <begin position="118"/>
        <end position="298"/>
    </location>
</feature>
<evidence type="ECO:0000313" key="3">
    <source>
        <dbReference type="Proteomes" id="UP000011761"/>
    </source>
</evidence>
<accession>M2M0M0</accession>
<dbReference type="SUPFAM" id="SSF55961">
    <property type="entry name" value="Bet v1-like"/>
    <property type="match status" value="1"/>
</dbReference>
<reference evidence="2 3" key="1">
    <citation type="journal article" date="2012" name="PLoS Pathog.">
        <title>Diverse lifestyles and strategies of plant pathogenesis encoded in the genomes of eighteen Dothideomycetes fungi.</title>
        <authorList>
            <person name="Ohm R.A."/>
            <person name="Feau N."/>
            <person name="Henrissat B."/>
            <person name="Schoch C.L."/>
            <person name="Horwitz B.A."/>
            <person name="Barry K.W."/>
            <person name="Condon B.J."/>
            <person name="Copeland A.C."/>
            <person name="Dhillon B."/>
            <person name="Glaser F."/>
            <person name="Hesse C.N."/>
            <person name="Kosti I."/>
            <person name="LaButti K."/>
            <person name="Lindquist E.A."/>
            <person name="Lucas S."/>
            <person name="Salamov A.A."/>
            <person name="Bradshaw R.E."/>
            <person name="Ciuffetti L."/>
            <person name="Hamelin R.C."/>
            <person name="Kema G.H.J."/>
            <person name="Lawrence C."/>
            <person name="Scott J.A."/>
            <person name="Spatafora J.W."/>
            <person name="Turgeon B.G."/>
            <person name="de Wit P.J.G.M."/>
            <person name="Zhong S."/>
            <person name="Goodwin S.B."/>
            <person name="Grigoriev I.V."/>
        </authorList>
    </citation>
    <scope>NUCLEOTIDE SEQUENCE [LARGE SCALE GENOMIC DNA]</scope>
    <source>
        <strain evidence="2 3">UAMH 10762</strain>
    </source>
</reference>
<dbReference type="GeneID" id="19107313"/>
<dbReference type="OrthoDB" id="6423603at2759"/>
<dbReference type="PANTHER" id="PTHR40370:SF1">
    <property type="entry name" value="DUF3074 DOMAIN-CONTAINING PROTEIN"/>
    <property type="match status" value="1"/>
</dbReference>
<dbReference type="RefSeq" id="XP_007671727.1">
    <property type="nucleotide sequence ID" value="XM_007673537.1"/>
</dbReference>
<dbReference type="eggNOG" id="ENOG502QTT5">
    <property type="taxonomic scope" value="Eukaryota"/>
</dbReference>
<dbReference type="PANTHER" id="PTHR40370">
    <property type="entry name" value="EXPRESSED PROTEIN"/>
    <property type="match status" value="1"/>
</dbReference>
<gene>
    <name evidence="2" type="ORF">BAUCODRAFT_118302</name>
</gene>
<dbReference type="KEGG" id="bcom:BAUCODRAFT_118302"/>
<dbReference type="OMA" id="IEWIMAT"/>
<organism evidence="2 3">
    <name type="scientific">Baudoinia panamericana (strain UAMH 10762)</name>
    <name type="common">Angels' share fungus</name>
    <name type="synonym">Baudoinia compniacensis (strain UAMH 10762)</name>
    <dbReference type="NCBI Taxonomy" id="717646"/>
    <lineage>
        <taxon>Eukaryota</taxon>
        <taxon>Fungi</taxon>
        <taxon>Dikarya</taxon>
        <taxon>Ascomycota</taxon>
        <taxon>Pezizomycotina</taxon>
        <taxon>Dothideomycetes</taxon>
        <taxon>Dothideomycetidae</taxon>
        <taxon>Mycosphaerellales</taxon>
        <taxon>Teratosphaeriaceae</taxon>
        <taxon>Baudoinia</taxon>
    </lineage>
</organism>
<evidence type="ECO:0000259" key="1">
    <source>
        <dbReference type="Pfam" id="PF11274"/>
    </source>
</evidence>
<dbReference type="Pfam" id="PF11274">
    <property type="entry name" value="DUF3074"/>
    <property type="match status" value="1"/>
</dbReference>
<dbReference type="Proteomes" id="UP000011761">
    <property type="component" value="Unassembled WGS sequence"/>
</dbReference>
<sequence>MAAPSATAAQPHAQSPQALGTLVRLRVLNASELPTHADIAPQQSSGTPPELGSFLLAVLNEAESFMTAYLPARFKTKSTDKQSLPSIAPVELLSHEINAADIPKEVRSAGSGATAESWFARVSIHESAAKEGTASWEEFDQGLRADHSKHEMEYTPDVQDAHKVLDWDSAIERSNRKVDAWADVSMSIMEMVHHIPPPLNDRVFSVLVVTAKQAEEIIVVQIPVDTAGMAGAKYNTKSSKLQSGIYVSIEHGQLIDGGAKVKWQMATASDAKGILPMWAQKMGVPGAVIKDVGLFIGWCAKRRVGEA</sequence>
<dbReference type="EMBL" id="KB445550">
    <property type="protein sequence ID" value="EMD00543.1"/>
    <property type="molecule type" value="Genomic_DNA"/>
</dbReference>